<feature type="transmembrane region" description="Helical" evidence="7">
    <location>
        <begin position="188"/>
        <end position="212"/>
    </location>
</feature>
<evidence type="ECO:0000256" key="5">
    <source>
        <dbReference type="ARBA" id="ARBA00023180"/>
    </source>
</evidence>
<dbReference type="GO" id="GO:0005886">
    <property type="term" value="C:plasma membrane"/>
    <property type="evidence" value="ECO:0007669"/>
    <property type="project" value="TreeGrafter"/>
</dbReference>
<feature type="transmembrane region" description="Helical" evidence="7">
    <location>
        <begin position="159"/>
        <end position="182"/>
    </location>
</feature>
<dbReference type="EMBL" id="JAANBB010000001">
    <property type="protein sequence ID" value="KAF7558227.1"/>
    <property type="molecule type" value="Genomic_DNA"/>
</dbReference>
<dbReference type="OrthoDB" id="5141738at2759"/>
<comment type="caution">
    <text evidence="9">The sequence shown here is derived from an EMBL/GenBank/DDBJ whole genome shotgun (WGS) entry which is preliminary data.</text>
</comment>
<dbReference type="AlphaFoldDB" id="A0A9P5LGL4"/>
<feature type="transmembrane region" description="Helical" evidence="7">
    <location>
        <begin position="374"/>
        <end position="395"/>
    </location>
</feature>
<evidence type="ECO:0000256" key="6">
    <source>
        <dbReference type="SAM" id="MobiDB-lite"/>
    </source>
</evidence>
<keyword evidence="4 7" id="KW-0472">Membrane</keyword>
<organism evidence="9 10">
    <name type="scientific">Cylindrodendrum hubeiense</name>
    <dbReference type="NCBI Taxonomy" id="595255"/>
    <lineage>
        <taxon>Eukaryota</taxon>
        <taxon>Fungi</taxon>
        <taxon>Dikarya</taxon>
        <taxon>Ascomycota</taxon>
        <taxon>Pezizomycotina</taxon>
        <taxon>Sordariomycetes</taxon>
        <taxon>Hypocreomycetidae</taxon>
        <taxon>Hypocreales</taxon>
        <taxon>Nectriaceae</taxon>
        <taxon>Cylindrodendrum</taxon>
    </lineage>
</organism>
<feature type="transmembrane region" description="Helical" evidence="7">
    <location>
        <begin position="100"/>
        <end position="119"/>
    </location>
</feature>
<dbReference type="PROSITE" id="PS50850">
    <property type="entry name" value="MFS"/>
    <property type="match status" value="1"/>
</dbReference>
<accession>A0A9P5LGL4</accession>
<feature type="transmembrane region" description="Helical" evidence="7">
    <location>
        <begin position="33"/>
        <end position="50"/>
    </location>
</feature>
<feature type="transmembrane region" description="Helical" evidence="7">
    <location>
        <begin position="262"/>
        <end position="281"/>
    </location>
</feature>
<dbReference type="PANTHER" id="PTHR23502:SF74">
    <property type="entry name" value="MAJOR FACILITATOR SUPERFAMILY (MFS) PROFILE DOMAIN-CONTAINING PROTEIN"/>
    <property type="match status" value="1"/>
</dbReference>
<evidence type="ECO:0000256" key="7">
    <source>
        <dbReference type="SAM" id="Phobius"/>
    </source>
</evidence>
<dbReference type="InterPro" id="IPR020846">
    <property type="entry name" value="MFS_dom"/>
</dbReference>
<dbReference type="InterPro" id="IPR011701">
    <property type="entry name" value="MFS"/>
</dbReference>
<dbReference type="InterPro" id="IPR036259">
    <property type="entry name" value="MFS_trans_sf"/>
</dbReference>
<dbReference type="Pfam" id="PF07690">
    <property type="entry name" value="MFS_1"/>
    <property type="match status" value="1"/>
</dbReference>
<feature type="transmembrane region" description="Helical" evidence="7">
    <location>
        <begin position="125"/>
        <end position="147"/>
    </location>
</feature>
<evidence type="ECO:0000313" key="10">
    <source>
        <dbReference type="Proteomes" id="UP000722485"/>
    </source>
</evidence>
<name>A0A9P5LGL4_9HYPO</name>
<dbReference type="GO" id="GO:0022857">
    <property type="term" value="F:transmembrane transporter activity"/>
    <property type="evidence" value="ECO:0007669"/>
    <property type="project" value="InterPro"/>
</dbReference>
<keyword evidence="5" id="KW-0325">Glycoprotein</keyword>
<dbReference type="PANTHER" id="PTHR23502">
    <property type="entry name" value="MAJOR FACILITATOR SUPERFAMILY"/>
    <property type="match status" value="1"/>
</dbReference>
<keyword evidence="2 7" id="KW-0812">Transmembrane</keyword>
<feature type="transmembrane region" description="Helical" evidence="7">
    <location>
        <begin position="301"/>
        <end position="322"/>
    </location>
</feature>
<dbReference type="Proteomes" id="UP000722485">
    <property type="component" value="Unassembled WGS sequence"/>
</dbReference>
<keyword evidence="10" id="KW-1185">Reference proteome</keyword>
<reference evidence="9" key="1">
    <citation type="submission" date="2020-03" db="EMBL/GenBank/DDBJ databases">
        <title>Draft Genome Sequence of Cylindrodendrum hubeiense.</title>
        <authorList>
            <person name="Buettner E."/>
            <person name="Kellner H."/>
        </authorList>
    </citation>
    <scope>NUCLEOTIDE SEQUENCE</scope>
    <source>
        <strain evidence="9">IHI 201604</strain>
    </source>
</reference>
<feature type="transmembrane region" description="Helical" evidence="7">
    <location>
        <begin position="70"/>
        <end position="88"/>
    </location>
</feature>
<protein>
    <recommendedName>
        <fullName evidence="8">Major facilitator superfamily (MFS) profile domain-containing protein</fullName>
    </recommendedName>
</protein>
<feature type="compositionally biased region" description="Basic and acidic residues" evidence="6">
    <location>
        <begin position="453"/>
        <end position="476"/>
    </location>
</feature>
<feature type="region of interest" description="Disordered" evidence="6">
    <location>
        <begin position="427"/>
        <end position="476"/>
    </location>
</feature>
<evidence type="ECO:0000256" key="2">
    <source>
        <dbReference type="ARBA" id="ARBA00022692"/>
    </source>
</evidence>
<sequence length="476" mass="50987">MATPLAGLWPEGGLDVPDSNNPLKFSVAKKRRVVAAGIATIINSGLGSSLPSGATSAIAEDLDVTNSTLLVLLNSIYLIGFAIGPLIFGPLSEHIGRRPVLIGTYLGYTISTMCCAVSPTFGVLLFFRLLCGISAGAPNAVIGPLYADIYDDPEPRGKAMAYFMCSTAMTPPFGPIISGYASKVSWRLSFWIGLGIAVLFLPVMFAVPETYVPVIKKRLMKDSSVLGSEEAGVLNEGKKTRLINELKVVFSRPFIMICQEPVVLFTSLYLALIYATLYLFFQAYPIIFQGVYGLSPGEVGLTLLPVTAGSVVALCIFLWYSSYHTRALKAGAAWALSDEYRRLPPACFGGPLVVASLFWLGWTSYSSIHPAVPALSGILFGTGYLIIFMAMLNYLGDAYKQFSASAQAAATLFTLRFRSTCAFCSSSEVPTDKGQYSRVGGAGGKSLSPPGVGDERDHSGEQHCEQGDEAKFHSQS</sequence>
<dbReference type="SUPFAM" id="SSF103473">
    <property type="entry name" value="MFS general substrate transporter"/>
    <property type="match status" value="1"/>
</dbReference>
<feature type="domain" description="Major facilitator superfamily (MFS) profile" evidence="8">
    <location>
        <begin position="32"/>
        <end position="476"/>
    </location>
</feature>
<dbReference type="Gene3D" id="1.20.1250.20">
    <property type="entry name" value="MFS general substrate transporter like domains"/>
    <property type="match status" value="1"/>
</dbReference>
<evidence type="ECO:0000256" key="4">
    <source>
        <dbReference type="ARBA" id="ARBA00023136"/>
    </source>
</evidence>
<feature type="transmembrane region" description="Helical" evidence="7">
    <location>
        <begin position="343"/>
        <end position="362"/>
    </location>
</feature>
<evidence type="ECO:0000256" key="1">
    <source>
        <dbReference type="ARBA" id="ARBA00004141"/>
    </source>
</evidence>
<gene>
    <name evidence="9" type="ORF">G7Z17_g95</name>
</gene>
<comment type="subcellular location">
    <subcellularLocation>
        <location evidence="1">Membrane</location>
        <topology evidence="1">Multi-pass membrane protein</topology>
    </subcellularLocation>
</comment>
<evidence type="ECO:0000259" key="8">
    <source>
        <dbReference type="PROSITE" id="PS50850"/>
    </source>
</evidence>
<keyword evidence="3 7" id="KW-1133">Transmembrane helix</keyword>
<proteinExistence type="predicted"/>
<evidence type="ECO:0000313" key="9">
    <source>
        <dbReference type="EMBL" id="KAF7558227.1"/>
    </source>
</evidence>
<evidence type="ECO:0000256" key="3">
    <source>
        <dbReference type="ARBA" id="ARBA00022989"/>
    </source>
</evidence>